<evidence type="ECO:0000313" key="3">
    <source>
        <dbReference type="Proteomes" id="UP001596523"/>
    </source>
</evidence>
<dbReference type="RefSeq" id="WP_381836140.1">
    <property type="nucleotide sequence ID" value="NZ_JBHTCF010000015.1"/>
</dbReference>
<protein>
    <recommendedName>
        <fullName evidence="4">Lipoprotein CseA</fullName>
    </recommendedName>
</protein>
<feature type="region of interest" description="Disordered" evidence="1">
    <location>
        <begin position="17"/>
        <end position="52"/>
    </location>
</feature>
<organism evidence="2 3">
    <name type="scientific">Streptomyces monticola</name>
    <dbReference type="NCBI Taxonomy" id="2666263"/>
    <lineage>
        <taxon>Bacteria</taxon>
        <taxon>Bacillati</taxon>
        <taxon>Actinomycetota</taxon>
        <taxon>Actinomycetes</taxon>
        <taxon>Kitasatosporales</taxon>
        <taxon>Streptomycetaceae</taxon>
        <taxon>Streptomyces</taxon>
    </lineage>
</organism>
<comment type="caution">
    <text evidence="2">The sequence shown here is derived from an EMBL/GenBank/DDBJ whole genome shotgun (WGS) entry which is preliminary data.</text>
</comment>
<evidence type="ECO:0000256" key="1">
    <source>
        <dbReference type="SAM" id="MobiDB-lite"/>
    </source>
</evidence>
<reference evidence="3" key="1">
    <citation type="journal article" date="2019" name="Int. J. Syst. Evol. Microbiol.">
        <title>The Global Catalogue of Microorganisms (GCM) 10K type strain sequencing project: providing services to taxonomists for standard genome sequencing and annotation.</title>
        <authorList>
            <consortium name="The Broad Institute Genomics Platform"/>
            <consortium name="The Broad Institute Genome Sequencing Center for Infectious Disease"/>
            <person name="Wu L."/>
            <person name="Ma J."/>
        </authorList>
    </citation>
    <scope>NUCLEOTIDE SEQUENCE [LARGE SCALE GENOMIC DNA]</scope>
    <source>
        <strain evidence="3">SYNS20</strain>
    </source>
</reference>
<sequence length="196" mass="20551">MAAFAAVGLSVAALTACSTGGTGTRDEGAARNEPVPQASPAPSTTPVKEQQVDAVALVKKDPKVSATVKADLKPCSGDEYPVDVSYGNLTGAARNDVVVNVLTCSDAIGVGSYVYRPEGSSYKNVFQTEVPASYAEIDRDGLMVTTQTYEKDDSVALPSGEDIKLYNWSNDAFVQVKAWSTDYSSAGEAQPAPEEN</sequence>
<name>A0ABW2JRS8_9ACTN</name>
<keyword evidence="3" id="KW-1185">Reference proteome</keyword>
<evidence type="ECO:0008006" key="4">
    <source>
        <dbReference type="Google" id="ProtNLM"/>
    </source>
</evidence>
<dbReference type="EMBL" id="JBHTCF010000015">
    <property type="protein sequence ID" value="MFC7308285.1"/>
    <property type="molecule type" value="Genomic_DNA"/>
</dbReference>
<accession>A0ABW2JRS8</accession>
<dbReference type="Proteomes" id="UP001596523">
    <property type="component" value="Unassembled WGS sequence"/>
</dbReference>
<evidence type="ECO:0000313" key="2">
    <source>
        <dbReference type="EMBL" id="MFC7308285.1"/>
    </source>
</evidence>
<gene>
    <name evidence="2" type="ORF">ACFQVC_29195</name>
</gene>
<proteinExistence type="predicted"/>